<accession>I6S000</accession>
<dbReference type="HOGENOM" id="CLU_3183412_0_0_9"/>
<dbReference type="AlphaFoldDB" id="I6S000"/>
<name>I6S000_ENTHA</name>
<keyword evidence="2" id="KW-1185">Reference proteome</keyword>
<dbReference type="Proteomes" id="UP000002895">
    <property type="component" value="Chromosome"/>
</dbReference>
<proteinExistence type="predicted"/>
<protein>
    <submittedName>
        <fullName evidence="1">Uncharacterized protein</fullName>
    </submittedName>
</protein>
<sequence>MDLKGLAIVFEPFSSAATVLGNLSLANRWTLLEVRGMILGTAFTKR</sequence>
<evidence type="ECO:0000313" key="2">
    <source>
        <dbReference type="Proteomes" id="UP000002895"/>
    </source>
</evidence>
<evidence type="ECO:0000313" key="1">
    <source>
        <dbReference type="EMBL" id="AFM69970.1"/>
    </source>
</evidence>
<gene>
    <name evidence="1" type="ordered locus">EHR_05060</name>
</gene>
<organism evidence="1 2">
    <name type="scientific">Enterococcus hirae (strain ATCC 9790 / DSM 20160 / JCM 8729 / LMG 6399 / NBRC 3181 / NCIMB 6459 / NCDO 1258 / NCTC 12367 / WDCM 00089 / R)</name>
    <dbReference type="NCBI Taxonomy" id="768486"/>
    <lineage>
        <taxon>Bacteria</taxon>
        <taxon>Bacillati</taxon>
        <taxon>Bacillota</taxon>
        <taxon>Bacilli</taxon>
        <taxon>Lactobacillales</taxon>
        <taxon>Enterococcaceae</taxon>
        <taxon>Enterococcus</taxon>
    </lineage>
</organism>
<reference evidence="1 2" key="1">
    <citation type="journal article" date="2012" name="J. Bacteriol.">
        <title>Genome sequence of Enterococcus hirae (Streptococcus faecalis) ATCC 9790, a model organism for the study of ion transport, bioenergetics, and copper homeostasis.</title>
        <authorList>
            <person name="Gaechter T."/>
            <person name="Wunderlin C."/>
            <person name="Schmidheini T."/>
            <person name="Solioz M."/>
        </authorList>
    </citation>
    <scope>NUCLEOTIDE SEQUENCE [LARGE SCALE GENOMIC DNA]</scope>
    <source>
        <strain evidence="2">ATCC 9790 / DSM 20160 / JCM 8729 / LMG 6399 / NBRC 3181 / NCIMB 6459 / NCDO 1258 / NCTC 12367 / WDCM 00089 / R</strain>
    </source>
</reference>
<dbReference type="EMBL" id="CP003504">
    <property type="protein sequence ID" value="AFM69970.1"/>
    <property type="molecule type" value="Genomic_DNA"/>
</dbReference>
<dbReference type="KEGG" id="ehr:EHR_05060"/>